<evidence type="ECO:0000313" key="2">
    <source>
        <dbReference type="EMBL" id="OKA03028.1"/>
    </source>
</evidence>
<keyword evidence="1" id="KW-1133">Transmembrane helix</keyword>
<evidence type="ECO:0000313" key="3">
    <source>
        <dbReference type="Proteomes" id="UP000186883"/>
    </source>
</evidence>
<name>A0ABX3DEY9_9PSEU</name>
<protein>
    <submittedName>
        <fullName evidence="2">Amino acid permease</fullName>
    </submittedName>
</protein>
<feature type="non-terminal residue" evidence="2">
    <location>
        <position position="1"/>
    </location>
</feature>
<reference evidence="2" key="1">
    <citation type="submission" date="2016-11" db="EMBL/GenBank/DDBJ databases">
        <title>Genome sequencing of Amycolatopsis regifaucium.</title>
        <authorList>
            <person name="Mayilraj S."/>
            <person name="Kaur N."/>
        </authorList>
    </citation>
    <scope>NUCLEOTIDE SEQUENCE [LARGE SCALE GENOMIC DNA]</scope>
    <source>
        <strain evidence="2">GY080</strain>
    </source>
</reference>
<feature type="transmembrane region" description="Helical" evidence="1">
    <location>
        <begin position="60"/>
        <end position="85"/>
    </location>
</feature>
<comment type="caution">
    <text evidence="2">The sequence shown here is derived from an EMBL/GenBank/DDBJ whole genome shotgun (WGS) entry which is preliminary data.</text>
</comment>
<organism evidence="2 3">
    <name type="scientific">Amycolatopsis regifaucium</name>
    <dbReference type="NCBI Taxonomy" id="546365"/>
    <lineage>
        <taxon>Bacteria</taxon>
        <taxon>Bacillati</taxon>
        <taxon>Actinomycetota</taxon>
        <taxon>Actinomycetes</taxon>
        <taxon>Pseudonocardiales</taxon>
        <taxon>Pseudonocardiaceae</taxon>
        <taxon>Amycolatopsis</taxon>
    </lineage>
</organism>
<keyword evidence="1" id="KW-0812">Transmembrane</keyword>
<dbReference type="Proteomes" id="UP000186883">
    <property type="component" value="Unassembled WGS sequence"/>
</dbReference>
<dbReference type="EMBL" id="LOBU02000061">
    <property type="protein sequence ID" value="OKA03028.1"/>
    <property type="molecule type" value="Genomic_DNA"/>
</dbReference>
<proteinExistence type="predicted"/>
<keyword evidence="3" id="KW-1185">Reference proteome</keyword>
<keyword evidence="1" id="KW-0472">Membrane</keyword>
<accession>A0ABX3DEY9</accession>
<feature type="transmembrane region" description="Helical" evidence="1">
    <location>
        <begin position="21"/>
        <end position="48"/>
    </location>
</feature>
<sequence>PMLVKRLRGQWPPPKTEGTRYFSLGKLGLPVNLLGVLWGGAIVVNLAWPRREVYNATEPYHWYLEWGAVLFVGAVAVVGFAYYWFVLRHKSGVLADHAAAAHPEEAAQ</sequence>
<evidence type="ECO:0000256" key="1">
    <source>
        <dbReference type="SAM" id="Phobius"/>
    </source>
</evidence>
<gene>
    <name evidence="2" type="ORF">ATP06_0238325</name>
</gene>